<reference evidence="9 10" key="1">
    <citation type="journal article" date="2019" name="Mol. Ecol. Resour.">
        <title>Chromosome-level genome assembly of Triplophysa tibetana, a fish adapted to the harsh high-altitude environment of the Tibetan Plateau.</title>
        <authorList>
            <person name="Yang X."/>
            <person name="Liu H."/>
            <person name="Ma Z."/>
            <person name="Zou Y."/>
            <person name="Zou M."/>
            <person name="Mao Y."/>
            <person name="Li X."/>
            <person name="Wang H."/>
            <person name="Chen T."/>
            <person name="Wang W."/>
            <person name="Yang R."/>
        </authorList>
    </citation>
    <scope>NUCLEOTIDE SEQUENCE [LARGE SCALE GENOMIC DNA]</scope>
    <source>
        <strain evidence="9">TTIB1903HZAU</strain>
        <tissue evidence="9">Muscle</tissue>
    </source>
</reference>
<dbReference type="Gene3D" id="3.90.70.10">
    <property type="entry name" value="Cysteine proteinases"/>
    <property type="match status" value="2"/>
</dbReference>
<keyword evidence="4" id="KW-0833">Ubl conjugation pathway</keyword>
<dbReference type="EC" id="3.4.19.12" evidence="2"/>
<evidence type="ECO:0000256" key="1">
    <source>
        <dbReference type="ARBA" id="ARBA00000707"/>
    </source>
</evidence>
<evidence type="ECO:0000313" key="9">
    <source>
        <dbReference type="EMBL" id="KAA0705436.1"/>
    </source>
</evidence>
<keyword evidence="5 9" id="KW-0378">Hydrolase</keyword>
<dbReference type="SUPFAM" id="SSF54001">
    <property type="entry name" value="Cysteine proteinases"/>
    <property type="match status" value="1"/>
</dbReference>
<feature type="compositionally biased region" description="Low complexity" evidence="7">
    <location>
        <begin position="1142"/>
        <end position="1160"/>
    </location>
</feature>
<organism evidence="9 10">
    <name type="scientific">Triplophysa tibetana</name>
    <dbReference type="NCBI Taxonomy" id="1572043"/>
    <lineage>
        <taxon>Eukaryota</taxon>
        <taxon>Metazoa</taxon>
        <taxon>Chordata</taxon>
        <taxon>Craniata</taxon>
        <taxon>Vertebrata</taxon>
        <taxon>Euteleostomi</taxon>
        <taxon>Actinopterygii</taxon>
        <taxon>Neopterygii</taxon>
        <taxon>Teleostei</taxon>
        <taxon>Ostariophysi</taxon>
        <taxon>Cypriniformes</taxon>
        <taxon>Nemacheilidae</taxon>
        <taxon>Triplophysa</taxon>
    </lineage>
</organism>
<comment type="catalytic activity">
    <reaction evidence="1">
        <text>Thiol-dependent hydrolysis of ester, thioester, amide, peptide and isopeptide bonds formed by the C-terminal Gly of ubiquitin (a 76-residue protein attached to proteins as an intracellular targeting signal).</text>
        <dbReference type="EC" id="3.4.19.12"/>
    </reaction>
</comment>
<dbReference type="FunFam" id="3.90.70.10:FF:000048">
    <property type="entry name" value="Ubiquitin carboxyl-terminal hydrolase 31"/>
    <property type="match status" value="1"/>
</dbReference>
<feature type="compositionally biased region" description="Basic and acidic residues" evidence="7">
    <location>
        <begin position="1161"/>
        <end position="1173"/>
    </location>
</feature>
<dbReference type="InterPro" id="IPR001394">
    <property type="entry name" value="Peptidase_C19_UCH"/>
</dbReference>
<dbReference type="InterPro" id="IPR018200">
    <property type="entry name" value="USP_CS"/>
</dbReference>
<dbReference type="GO" id="GO:0004843">
    <property type="term" value="F:cysteine-type deubiquitinase activity"/>
    <property type="evidence" value="ECO:0007669"/>
    <property type="project" value="UniProtKB-EC"/>
</dbReference>
<gene>
    <name evidence="9" type="ORF">E1301_Tti016990</name>
</gene>
<feature type="compositionally biased region" description="Polar residues" evidence="7">
    <location>
        <begin position="943"/>
        <end position="957"/>
    </location>
</feature>
<evidence type="ECO:0000256" key="6">
    <source>
        <dbReference type="ARBA" id="ARBA00022807"/>
    </source>
</evidence>
<keyword evidence="6" id="KW-0788">Thiol protease</keyword>
<feature type="domain" description="USP" evidence="8">
    <location>
        <begin position="91"/>
        <end position="731"/>
    </location>
</feature>
<dbReference type="Proteomes" id="UP000324632">
    <property type="component" value="Chromosome 21"/>
</dbReference>
<dbReference type="PANTHER" id="PTHR21646">
    <property type="entry name" value="UBIQUITIN CARBOXYL-TERMINAL HYDROLASE"/>
    <property type="match status" value="1"/>
</dbReference>
<dbReference type="PROSITE" id="PS50235">
    <property type="entry name" value="USP_3"/>
    <property type="match status" value="1"/>
</dbReference>
<dbReference type="InterPro" id="IPR050185">
    <property type="entry name" value="Ub_carboxyl-term_hydrolase"/>
</dbReference>
<feature type="compositionally biased region" description="Polar residues" evidence="7">
    <location>
        <begin position="1263"/>
        <end position="1276"/>
    </location>
</feature>
<dbReference type="InterPro" id="IPR038765">
    <property type="entry name" value="Papain-like_cys_pep_sf"/>
</dbReference>
<dbReference type="FunFam" id="3.90.70.10:FF:000046">
    <property type="entry name" value="ubiquitin carboxyl-terminal hydrolase 31"/>
    <property type="match status" value="1"/>
</dbReference>
<sequence length="1306" mass="143936">MSSKASSKEKKSGFSKKLFRRGSVRSVGSFMSRVLKTLSTLSHFSSELHAPEGDKDDGGFNAFKSEGKGSVVSDESDCGGFLPSDKIPGVSGLKNHGNTCFMNAILQCLSNTELFAEYLALEQYRGDETDDEKPKTNGVVLMKSCQAQGEVTEQLSGLVRALWTFEYTPQHSRDFKNAVARSAMQYRGNAQHDAQEFLLWLLDRVHEDLNHIVHPNSRPSVKPPIDEDDGALEGPSPPLSAGSFVQELFQAQYRSSLTCPHCQKQSNTFDPFLCISLPIPLPHTRPLYVTVVYQGKYSHCMRIGVAVPLNSTVSRLREAVSRETKIPPDQFVLTEMYYDGFHRSFCDDDDDLDIIQESDSIFAFETPETFRLENIRSKRGSLLANLNQNNLKYGAENSRTPSFMQGVVNPASPNKNSGCEKIILLICNRACTGHQGRRFGLPFVLYLERSVTWDVLQKEILEKMRHLLRPGVYIQVGPFSLRVVGVVGITYLLPQEDQPLCHPTVERAYKSCGPGGPPHVKIVVEWDKETKECLFGHTEEEYIPDAESVYLHREQHHQPQACTLAQCFQLYTKEEQLAPDDAWRCPHCRQLQQGRIKLSLWTLPDVLILHLKRFRQEGDRRVKMQNMVRFPLIGMDMAPHVVKRSQSSWSLPSHWSPWRRPYGLGRNPDDYLYDLYAVCNHHGNMHGGHYTAYCKNSIDGQWYCFDDSEVQPVADEDVCQQTAYILFYQRRTTIPSWSANSSVAGSTSSSLCDHWVNRLPGSRPPSVASGASSRRTSLISLAESVEFPGDRSEDDALALTNTGSPALLRGFSTRPFVRSIQRQSLSSRSSVTSPLAFSENGTKASWSLSTKLQMRSNSPSRFSLDSRSSPPLERIGEASDDKVSTSCFGGYSRHERQPSSKAPLAMMEGNCSDDSNGKHILDEAYCRAPVQTDKKSSKGEPVDNNNQINAVDQNTVGALSKEQKHKVSGSGQKAEGSGSKRSSTKTKGDQEKSSKKRQSTSSVTKSPSSQVSSSPHTKGTKSTNLKAKSDSPKSTKGTPSGTPSRRKESQAQVSPVSAGTKVKPSLTSTPQSSASPSPTSKKSSLAAERNSISCKKKLAERGSCKDLAPTSPLAEKSKSNATPWTSQLRSGEGSRPERKPIRSSSSSSSVTSLRSPSVSSRDLHRGNKSEDKGLSFFKSALRQKETRRSADLGKTTILAKKVAERTARSSSQNKLNSVEDGDGSGSSSKQVSPEQRSCKATAEKDSSKTSTPVKRSLLPVGKSKSSNSETKVQSPVNGKRPLEKMASSRKLSSSMQSSARPTKTPQ</sequence>
<dbReference type="GO" id="GO:0016579">
    <property type="term" value="P:protein deubiquitination"/>
    <property type="evidence" value="ECO:0007669"/>
    <property type="project" value="InterPro"/>
</dbReference>
<dbReference type="PROSITE" id="PS00973">
    <property type="entry name" value="USP_2"/>
    <property type="match status" value="1"/>
</dbReference>
<dbReference type="CDD" id="cd02674">
    <property type="entry name" value="Peptidase_C19R"/>
    <property type="match status" value="1"/>
</dbReference>
<dbReference type="OrthoDB" id="292964at2759"/>
<name>A0A5A9N8W2_9TELE</name>
<feature type="compositionally biased region" description="Low complexity" evidence="7">
    <location>
        <begin position="999"/>
        <end position="1015"/>
    </location>
</feature>
<feature type="compositionally biased region" description="Basic and acidic residues" evidence="7">
    <location>
        <begin position="874"/>
        <end position="883"/>
    </location>
</feature>
<feature type="compositionally biased region" description="Low complexity" evidence="7">
    <location>
        <begin position="1064"/>
        <end position="1087"/>
    </location>
</feature>
<evidence type="ECO:0000256" key="7">
    <source>
        <dbReference type="SAM" id="MobiDB-lite"/>
    </source>
</evidence>
<evidence type="ECO:0000313" key="10">
    <source>
        <dbReference type="Proteomes" id="UP000324632"/>
    </source>
</evidence>
<feature type="compositionally biased region" description="Polar residues" evidence="7">
    <location>
        <begin position="1034"/>
        <end position="1043"/>
    </location>
</feature>
<evidence type="ECO:0000259" key="8">
    <source>
        <dbReference type="PROSITE" id="PS50235"/>
    </source>
</evidence>
<feature type="compositionally biased region" description="Basic and acidic residues" evidence="7">
    <location>
        <begin position="1182"/>
        <end position="1191"/>
    </location>
</feature>
<feature type="region of interest" description="Disordered" evidence="7">
    <location>
        <begin position="848"/>
        <end position="908"/>
    </location>
</feature>
<dbReference type="GO" id="GO:0005634">
    <property type="term" value="C:nucleus"/>
    <property type="evidence" value="ECO:0007669"/>
    <property type="project" value="UniProtKB-ARBA"/>
</dbReference>
<evidence type="ECO:0000256" key="2">
    <source>
        <dbReference type="ARBA" id="ARBA00012759"/>
    </source>
</evidence>
<feature type="region of interest" description="Disordered" evidence="7">
    <location>
        <begin position="931"/>
        <end position="1306"/>
    </location>
</feature>
<dbReference type="PANTHER" id="PTHR21646:SF44">
    <property type="entry name" value="UBIQUITIN CARBOXYL-TERMINAL HYDROLASE 31"/>
    <property type="match status" value="1"/>
</dbReference>
<keyword evidence="10" id="KW-1185">Reference proteome</keyword>
<dbReference type="InterPro" id="IPR028889">
    <property type="entry name" value="USP"/>
</dbReference>
<feature type="compositionally biased region" description="Low complexity" evidence="7">
    <location>
        <begin position="855"/>
        <end position="871"/>
    </location>
</feature>
<evidence type="ECO:0000256" key="3">
    <source>
        <dbReference type="ARBA" id="ARBA00022670"/>
    </source>
</evidence>
<dbReference type="GO" id="GO:0006508">
    <property type="term" value="P:proteolysis"/>
    <property type="evidence" value="ECO:0007669"/>
    <property type="project" value="UniProtKB-KW"/>
</dbReference>
<feature type="region of interest" description="Disordered" evidence="7">
    <location>
        <begin position="214"/>
        <end position="237"/>
    </location>
</feature>
<feature type="compositionally biased region" description="Polar residues" evidence="7">
    <location>
        <begin position="1119"/>
        <end position="1129"/>
    </location>
</feature>
<feature type="compositionally biased region" description="Low complexity" evidence="7">
    <location>
        <begin position="1284"/>
        <end position="1300"/>
    </location>
</feature>
<comment type="caution">
    <text evidence="9">The sequence shown here is derived from an EMBL/GenBank/DDBJ whole genome shotgun (WGS) entry which is preliminary data.</text>
</comment>
<dbReference type="PROSITE" id="PS00972">
    <property type="entry name" value="USP_1"/>
    <property type="match status" value="1"/>
</dbReference>
<dbReference type="EMBL" id="SOYY01000021">
    <property type="protein sequence ID" value="KAA0705436.1"/>
    <property type="molecule type" value="Genomic_DNA"/>
</dbReference>
<evidence type="ECO:0000256" key="5">
    <source>
        <dbReference type="ARBA" id="ARBA00022801"/>
    </source>
</evidence>
<feature type="compositionally biased region" description="Basic and acidic residues" evidence="7">
    <location>
        <begin position="932"/>
        <end position="941"/>
    </location>
</feature>
<feature type="compositionally biased region" description="Polar residues" evidence="7">
    <location>
        <begin position="1016"/>
        <end position="1026"/>
    </location>
</feature>
<dbReference type="Pfam" id="PF00443">
    <property type="entry name" value="UCH"/>
    <property type="match status" value="1"/>
</dbReference>
<evidence type="ECO:0000256" key="4">
    <source>
        <dbReference type="ARBA" id="ARBA00022786"/>
    </source>
</evidence>
<accession>A0A5A9N8W2</accession>
<proteinExistence type="predicted"/>
<keyword evidence="3" id="KW-0645">Protease</keyword>
<protein>
    <recommendedName>
        <fullName evidence="2">ubiquitinyl hydrolase 1</fullName>
        <ecNumber evidence="2">3.4.19.12</ecNumber>
    </recommendedName>
</protein>